<dbReference type="eggNOG" id="ENOG502QUFK">
    <property type="taxonomic scope" value="Eukaryota"/>
</dbReference>
<keyword evidence="7" id="KW-0175">Coiled coil</keyword>
<feature type="compositionally biased region" description="Basic and acidic residues" evidence="8">
    <location>
        <begin position="2772"/>
        <end position="2795"/>
    </location>
</feature>
<dbReference type="PANTHER" id="PTHR13367:SF34">
    <property type="match status" value="1"/>
</dbReference>
<evidence type="ECO:0000256" key="3">
    <source>
        <dbReference type="ARBA" id="ARBA00022670"/>
    </source>
</evidence>
<dbReference type="EMBL" id="LATX01000895">
    <property type="protein sequence ID" value="KTB44608.1"/>
    <property type="molecule type" value="Genomic_DNA"/>
</dbReference>
<feature type="region of interest" description="Disordered" evidence="8">
    <location>
        <begin position="2772"/>
        <end position="2798"/>
    </location>
</feature>
<comment type="caution">
    <text evidence="12">The sequence shown here is derived from an EMBL/GenBank/DDBJ whole genome shotgun (WGS) entry which is preliminary data.</text>
</comment>
<evidence type="ECO:0000256" key="1">
    <source>
        <dbReference type="ARBA" id="ARBA00000707"/>
    </source>
</evidence>
<evidence type="ECO:0000313" key="13">
    <source>
        <dbReference type="Proteomes" id="UP000054988"/>
    </source>
</evidence>
<dbReference type="GO" id="GO:0004843">
    <property type="term" value="F:cysteine-type deubiquitinase activity"/>
    <property type="evidence" value="ECO:0007669"/>
    <property type="project" value="UniProtKB-EC"/>
</dbReference>
<evidence type="ECO:0000256" key="6">
    <source>
        <dbReference type="ARBA" id="ARBA00022807"/>
    </source>
</evidence>
<reference evidence="12 13" key="1">
    <citation type="submission" date="2015-12" db="EMBL/GenBank/DDBJ databases">
        <title>Draft genome sequence of Moniliophthora roreri, the causal agent of frosty pod rot of cacao.</title>
        <authorList>
            <person name="Aime M.C."/>
            <person name="Diaz-Valderrama J.R."/>
            <person name="Kijpornyongpan T."/>
            <person name="Phillips-Mora W."/>
        </authorList>
    </citation>
    <scope>NUCLEOTIDE SEQUENCE [LARGE SCALE GENOMIC DNA]</scope>
    <source>
        <strain evidence="12 13">MCA 2952</strain>
    </source>
</reference>
<keyword evidence="6" id="KW-0788">Thiol protease</keyword>
<evidence type="ECO:0000259" key="9">
    <source>
        <dbReference type="Pfam" id="PF12340"/>
    </source>
</evidence>
<dbReference type="EC" id="3.4.19.12" evidence="2"/>
<feature type="domain" description="DUF3638" evidence="9">
    <location>
        <begin position="1959"/>
        <end position="2178"/>
    </location>
</feature>
<evidence type="ECO:0000313" key="12">
    <source>
        <dbReference type="EMBL" id="KTB44608.1"/>
    </source>
</evidence>
<feature type="domain" description="DUF6606" evidence="11">
    <location>
        <begin position="10"/>
        <end position="275"/>
    </location>
</feature>
<evidence type="ECO:0000256" key="7">
    <source>
        <dbReference type="SAM" id="Coils"/>
    </source>
</evidence>
<accession>A0A0W0G7S4</accession>
<evidence type="ECO:0000259" key="11">
    <source>
        <dbReference type="Pfam" id="PF20255"/>
    </source>
</evidence>
<dbReference type="GO" id="GO:0006508">
    <property type="term" value="P:proteolysis"/>
    <property type="evidence" value="ECO:0007669"/>
    <property type="project" value="UniProtKB-KW"/>
</dbReference>
<dbReference type="InterPro" id="IPR051346">
    <property type="entry name" value="OTU_Deubiquitinase"/>
</dbReference>
<name>A0A0W0G7S4_MONRR</name>
<dbReference type="PANTHER" id="PTHR13367">
    <property type="entry name" value="UBIQUITIN THIOESTERASE"/>
    <property type="match status" value="1"/>
</dbReference>
<dbReference type="Pfam" id="PF20255">
    <property type="entry name" value="DUF6606"/>
    <property type="match status" value="1"/>
</dbReference>
<evidence type="ECO:0000256" key="5">
    <source>
        <dbReference type="ARBA" id="ARBA00022801"/>
    </source>
</evidence>
<feature type="domain" description="DUF3645" evidence="10">
    <location>
        <begin position="2299"/>
        <end position="2331"/>
    </location>
</feature>
<evidence type="ECO:0000259" key="10">
    <source>
        <dbReference type="Pfam" id="PF12359"/>
    </source>
</evidence>
<evidence type="ECO:0000256" key="8">
    <source>
        <dbReference type="SAM" id="MobiDB-lite"/>
    </source>
</evidence>
<keyword evidence="4" id="KW-0833">Ubl conjugation pathway</keyword>
<dbReference type="InterPro" id="IPR022105">
    <property type="entry name" value="DUF3645"/>
</dbReference>
<dbReference type="InterPro" id="IPR022099">
    <property type="entry name" value="DUF3638"/>
</dbReference>
<dbReference type="Proteomes" id="UP000054988">
    <property type="component" value="Unassembled WGS sequence"/>
</dbReference>
<keyword evidence="3" id="KW-0645">Protease</keyword>
<organism evidence="12 13">
    <name type="scientific">Moniliophthora roreri</name>
    <name type="common">Frosty pod rot fungus</name>
    <name type="synonym">Monilia roreri</name>
    <dbReference type="NCBI Taxonomy" id="221103"/>
    <lineage>
        <taxon>Eukaryota</taxon>
        <taxon>Fungi</taxon>
        <taxon>Dikarya</taxon>
        <taxon>Basidiomycota</taxon>
        <taxon>Agaricomycotina</taxon>
        <taxon>Agaricomycetes</taxon>
        <taxon>Agaricomycetidae</taxon>
        <taxon>Agaricales</taxon>
        <taxon>Marasmiineae</taxon>
        <taxon>Marasmiaceae</taxon>
        <taxon>Moniliophthora</taxon>
    </lineage>
</organism>
<dbReference type="Pfam" id="PF12340">
    <property type="entry name" value="DUF3638"/>
    <property type="match status" value="1"/>
</dbReference>
<keyword evidence="5" id="KW-0378">Hydrolase</keyword>
<sequence length="3054" mass="347761">MADSYQLYYIINHVFLPPKLPQECDESEENYAALSRMVLHCAEQYQNTVPDEEKAIWDSIVNMLEKLCLLEVLGGFCKENIENIILQMNEGDVIALLIREQNAGIIIRGLEGRTLFESFEVSPDNESIMSTNGRLICTYPGPAISVPAETARDVHFVSELSNFLTQMNFDPIDDAIPTTWKAGSEVGEIRDTTHPRYITELLTGILRGVGCSEEVPRISKRIADDILWKDALLPWRRSPIWLLIRVSLATTLHRSHGDLRLYKSFMAFTMAQILRGAKRWDAEQKRHAGASYVGWVPKSLDIAADTRLSMTNSRAYIEKVFKGSNSAVSSSSFTPAERPRFRKLALYDPNTLEQAYFDHGILALTDFERAVEDGIDSWVAMRLRDESACATLSMWMKTYSEKAEKEYRGDPEAISFMFLTLFELWVGLDKLCTKQCPLMQDYSPEVTESILEPLLLRPSDSFSRLKKVLQYVRERHARATHSESIFSGSITSRSFAIRYFDSSRAHQDLKARIETKADADRRSKVEELTRMNNRHKALKDEARKLEHKMQFINQKGRPVCGKGCKKCRLERKASALRIKVFEWPLPGGALEAKATVFELDCPFPFGIWRDATYYLLRDRCSPEEIRKVPKKTKAEKLLQDYQSLLSFRPSPFSAKRITFASSTKSFLDAHYKRRSIPCLEDRVCLKNALRLRLYDASEGVWVSNPFADCTIRRKCTYQIEGGHYYNLQYAIDCTDHTPNTVMANQSECNQDLTLHEYIAFATLRSGPSIQWLNILRELSSGNLTFRRVEVEMLLLQAAFQTGPLTSGSEWGWHAELCQPRFGAALLEQLRRLKSTVSASWMEVSSMRTIIALTRRILSSGDSMLCRAAFSLLKDARHVAYGWMDQLRTRLKDTTDEVALGPLQISLCELAATFRSTYDLDRRHYPELFTCDDDLSCFLFAGMILRDNTPNLLKGVPRIVRQLLERDRRLSHSLQSIIARVILANGHGLDQAIKGLWSFYNSTSQWRQLPAPNDRWLYSRSGSQVVHIDLLSNQLLVDGRPPSRLPLKITSHPTYARIFGEAILDIIPPDSSERDVQFATSHLISDNQVFFVMTSDELVIRAKCADRRLELIPNHKLSGDLPLFLVEDYAHWLDFSDGVIELRPLDNLWISSADNWRIDVQKSRMWRSSSFGQIWLVDTRSRTTNMLANRLSCLEDKQYLTIAHTEGGRLFVDLPRYRLSFLLEDSGDLACESLPDMIVDENQSAGTFIGLRNQLVLRSKLQDELDREVIVPIGEVCFQQASTNNHTTVTITQGSARRVQYYRYQVDRLLGRLVGNTGLHGRLYKIYLHAVTSHTLPDPLTGRTGTGQSLRELQSAACRSFQSLDDDSRSLLHALSSLTPCRVYYPPDLTVMQTVHWNDLPPTAQHDGFAGTCEAILEFASQLQVFARTDGSPDKPKIDERSSDQSLLCRSATRTFCYYPPEYQPQRAIEDVRYVSRDVNHDPNQLPEDQVLRDASLILSWPPRLATTPRLMEIFKEWTQLSGYDGNTSGLSLSYCRRWIDEGLPQHFLTVYNLCRIKVISRYQLLFTFCAMGYGHKGTETRSLLPTLLSFATTDLFGVQAMKPPVWEAFTLSAGFEPGRQQLVNVARANCLSFEKSFAVNIERRHGESDRELSSRRQSRYQQVAAEETLAIVDFLINQWPCKVPLPPTTTAYLVLNVGKFMETARSMFLQWYQNHDLSLFTGRVQNLLDSIRVVKSPRSRQVPKGYYNRSRPDRNHVKLLLPNFKQLLRRDPPHLDSRDHIFSEIGFSSHNKHECSSENVDQFHSLLGDLRGSGASIHSQFAGSLEDSLKAFQIESAFTPCEENLDAEAVLVAKLNADVSSSRQLFDIVLSEIRSTLSPRSGAEVAASLSGLWPRLTVASLLEKLPSACENRWLCALQQLARSILLFQRSRRLQRLYSLPGKEDFWKEMETPPTIIGEIEDSDWLLMQVDGDFLVRPVQLHVAHEMIAPAKCENTLLQLNMGEGKSAVIVPMVAATLADGTKLPRILVLRSLATQMFSLLVERLGGLTNKQILYLPFSRDTAIGETQVQLIRNVYEQALASRAILIAQPEHVLSYNLMTVDHLLSSRTQVESRVARQLMEAQLWLEANARDVLDESDEILHVRYQLIYTVGAQQSLELGQERWTTIQQVLSVVRECIPVVINSFPLGVEILDAGHDGSYPHIRLLEAEVGDFLVTHISQKIIDGALENCSFSLFTLEARKLAYIFIRNETLSAKDTRILKRHCSETAWKNLLLLRGILGHRVLVYVLKERRWRVDYGLDPSRTPLAVPYRAKDVPSLRAEFGHPDVAILLTCLSYYYGGLTEHQLAICFRMLYKLGNPKLEYEEWVAAGNQIPLSLHDLSGVNVGDLQQRERQLLPLFRFNRAVINFYLSHVVFPKAAKEFPHKLTVTGWDLARTKAHVTTGFSGTNDSRYLLPTSIHQADQRLSTNAKVLSLLLRPENNYYLPPSTPKGQRLSGYEIINSITGWRSEKDAEIRVLLDVGAQILEMTNIQVASYWLCRRRDVEAAIFFNKQDQPEVLTKDGMTELLTLSPYYQQMDKCVVYLDDAHTRGTDLKLPAHWKACVTLGPKVTKDRLAQGGRNKFFKAVIRLLTRRIGCMRMRKLGFGQSLLFMAPHEIDKAIREKAQKQEGDPVTNLDILRWAMDESCNEIERQVPRWLHQGLDYAARSKTWEAVPSSSYDTLRSSWLQPEARKLEAMYLDSSPNSSCLYEKACSIPEIRERCESLGVTSRLDPHLEEEQEREVHQEIEEEPQKERPPKAKAAVHHIRSDVKTFIASGRVPLHSPVFSSVFAPLRDGVGTLQRFQDLMTPEIRIESLLATQDFLTTIQTDTNGNGDYIRPVNWVVSGKDGVLVVLSPYEVNQLLPSIRQSKHVHLHLYTPRTTKFMKSVDDLKLYSIPPLPLSWKAPSQTVLDLLNLAAGQLYFSDYPAYSRVCALLGICTPEDQKKNVRVQSDGFIRPENRVGVVKETCLFSASPLPYLKMLTGFRRKDQTYASTHLGKILHTRFLQRDAFNQEFE</sequence>
<dbReference type="Pfam" id="PF12359">
    <property type="entry name" value="DUF3645"/>
    <property type="match status" value="1"/>
</dbReference>
<evidence type="ECO:0000256" key="2">
    <source>
        <dbReference type="ARBA" id="ARBA00012759"/>
    </source>
</evidence>
<dbReference type="InterPro" id="IPR046541">
    <property type="entry name" value="DUF6606"/>
</dbReference>
<feature type="coiled-coil region" evidence="7">
    <location>
        <begin position="521"/>
        <end position="555"/>
    </location>
</feature>
<gene>
    <name evidence="12" type="ORF">WG66_2865</name>
</gene>
<evidence type="ECO:0000256" key="4">
    <source>
        <dbReference type="ARBA" id="ARBA00022786"/>
    </source>
</evidence>
<protein>
    <recommendedName>
        <fullName evidence="2">ubiquitinyl hydrolase 1</fullName>
        <ecNumber evidence="2">3.4.19.12</ecNumber>
    </recommendedName>
</protein>
<proteinExistence type="predicted"/>
<comment type="catalytic activity">
    <reaction evidence="1">
        <text>Thiol-dependent hydrolysis of ester, thioester, amide, peptide and isopeptide bonds formed by the C-terminal Gly of ubiquitin (a 76-residue protein attached to proteins as an intracellular targeting signal).</text>
        <dbReference type="EC" id="3.4.19.12"/>
    </reaction>
</comment>